<dbReference type="InterPro" id="IPR024344">
    <property type="entry name" value="MDMPI_metal-binding"/>
</dbReference>
<dbReference type="SUPFAM" id="SSF109854">
    <property type="entry name" value="DinB/YfiT-like putative metalloenzymes"/>
    <property type="match status" value="1"/>
</dbReference>
<organism evidence="2">
    <name type="scientific">uncultured Cytophagales bacterium</name>
    <dbReference type="NCBI Taxonomy" id="158755"/>
    <lineage>
        <taxon>Bacteria</taxon>
        <taxon>Pseudomonadati</taxon>
        <taxon>Bacteroidota</taxon>
        <taxon>Sphingobacteriia</taxon>
        <taxon>Sphingobacteriales</taxon>
        <taxon>environmental samples</taxon>
    </lineage>
</organism>
<dbReference type="Gene3D" id="1.20.120.450">
    <property type="entry name" value="dinb family like domain"/>
    <property type="match status" value="1"/>
</dbReference>
<evidence type="ECO:0000259" key="1">
    <source>
        <dbReference type="Pfam" id="PF11716"/>
    </source>
</evidence>
<dbReference type="GO" id="GO:0046872">
    <property type="term" value="F:metal ion binding"/>
    <property type="evidence" value="ECO:0007669"/>
    <property type="project" value="InterPro"/>
</dbReference>
<feature type="domain" description="Mycothiol-dependent maleylpyruvate isomerase metal-binding" evidence="1">
    <location>
        <begin position="12"/>
        <end position="153"/>
    </location>
</feature>
<protein>
    <recommendedName>
        <fullName evidence="1">Mycothiol-dependent maleylpyruvate isomerase metal-binding domain-containing protein</fullName>
    </recommendedName>
</protein>
<evidence type="ECO:0000313" key="2">
    <source>
        <dbReference type="EMBL" id="CAA9341631.1"/>
    </source>
</evidence>
<dbReference type="Pfam" id="PF11716">
    <property type="entry name" value="MDMPI_N"/>
    <property type="match status" value="1"/>
</dbReference>
<gene>
    <name evidence="2" type="ORF">AVDCRST_MAG56-7916</name>
</gene>
<sequence length="273" mass="30430">MIQTTHLFPVLDEKLIELLASLEPEEWNRPTLARLWTVKDVAAHLLDGNVRGLSLARDGHRLAPDREIHSYPDLVGYLNQLNADWTRATRRLSPRVLTGLLQTTGREYADYLATLDPHADAIFPVAWAGESTSPNWFHVAREYTEKWHHQQQIREAVGREGIMTREFFYPFIATLMRGLPHAYRHTTAPAGTAVRVVVDEGIGGAWCVVRGEERWQLAGTPPGAVHATLVVPPGIAWRLYTKGMTPEAALSRVHAEGDEALARVALSLVAVMA</sequence>
<dbReference type="EMBL" id="CADCTQ010000665">
    <property type="protein sequence ID" value="CAA9341631.1"/>
    <property type="molecule type" value="Genomic_DNA"/>
</dbReference>
<dbReference type="AlphaFoldDB" id="A0A6J4LTZ6"/>
<dbReference type="InterPro" id="IPR017517">
    <property type="entry name" value="Maleyloyr_isom"/>
</dbReference>
<accession>A0A6J4LTZ6</accession>
<name>A0A6J4LTZ6_9SPHI</name>
<dbReference type="InterPro" id="IPR034660">
    <property type="entry name" value="DinB/YfiT-like"/>
</dbReference>
<dbReference type="NCBIfam" id="TIGR03083">
    <property type="entry name" value="maleylpyruvate isomerase family mycothiol-dependent enzyme"/>
    <property type="match status" value="1"/>
</dbReference>
<proteinExistence type="predicted"/>
<reference evidence="2" key="1">
    <citation type="submission" date="2020-02" db="EMBL/GenBank/DDBJ databases">
        <authorList>
            <person name="Meier V. D."/>
        </authorList>
    </citation>
    <scope>NUCLEOTIDE SEQUENCE</scope>
    <source>
        <strain evidence="2">AVDCRST_MAG56</strain>
    </source>
</reference>